<evidence type="ECO:0000313" key="2">
    <source>
        <dbReference type="Proteomes" id="UP000192907"/>
    </source>
</evidence>
<dbReference type="OrthoDB" id="5878741at2"/>
<sequence length="103" mass="11788">MRQNEEKQKFWNTHIEAQKASGLSAKKYCEQQGLVHHKFRYHQAKRRKTSKVLSNPRFLPVRIETKQAVTLEVSGIRIGFDPETPAATVAAIILEVSKQNEVS</sequence>
<name>A0A1Y6CRM7_9BACT</name>
<accession>A0A1Y6CRM7</accession>
<keyword evidence="2" id="KW-1185">Reference proteome</keyword>
<protein>
    <submittedName>
        <fullName evidence="1">Uncharacterized protein</fullName>
    </submittedName>
</protein>
<evidence type="ECO:0000313" key="1">
    <source>
        <dbReference type="EMBL" id="SMF71038.1"/>
    </source>
</evidence>
<dbReference type="EMBL" id="FWZT01000026">
    <property type="protein sequence ID" value="SMF71038.1"/>
    <property type="molecule type" value="Genomic_DNA"/>
</dbReference>
<proteinExistence type="predicted"/>
<dbReference type="RefSeq" id="WP_132324321.1">
    <property type="nucleotide sequence ID" value="NZ_FWZT01000026.1"/>
</dbReference>
<dbReference type="Proteomes" id="UP000192907">
    <property type="component" value="Unassembled WGS sequence"/>
</dbReference>
<reference evidence="2" key="1">
    <citation type="submission" date="2017-04" db="EMBL/GenBank/DDBJ databases">
        <authorList>
            <person name="Varghese N."/>
            <person name="Submissions S."/>
        </authorList>
    </citation>
    <scope>NUCLEOTIDE SEQUENCE [LARGE SCALE GENOMIC DNA]</scope>
    <source>
        <strain evidence="2">RKEM611</strain>
    </source>
</reference>
<organism evidence="1 2">
    <name type="scientific">Pseudobacteriovorax antillogorgiicola</name>
    <dbReference type="NCBI Taxonomy" id="1513793"/>
    <lineage>
        <taxon>Bacteria</taxon>
        <taxon>Pseudomonadati</taxon>
        <taxon>Bdellovibrionota</taxon>
        <taxon>Oligoflexia</taxon>
        <taxon>Oligoflexales</taxon>
        <taxon>Pseudobacteriovoracaceae</taxon>
        <taxon>Pseudobacteriovorax</taxon>
    </lineage>
</organism>
<dbReference type="NCBIfam" id="NF047593">
    <property type="entry name" value="IS66_ISAeme5_TnpA"/>
    <property type="match status" value="1"/>
</dbReference>
<gene>
    <name evidence="1" type="ORF">SAMN06296036_12613</name>
</gene>
<dbReference type="AlphaFoldDB" id="A0A1Y6CRM7"/>